<dbReference type="EMBL" id="JBHSMJ010000039">
    <property type="protein sequence ID" value="MFC5451595.1"/>
    <property type="molecule type" value="Genomic_DNA"/>
</dbReference>
<feature type="domain" description="Sulfatase N-terminal" evidence="3">
    <location>
        <begin position="2"/>
        <end position="322"/>
    </location>
</feature>
<dbReference type="Gene3D" id="3.40.720.10">
    <property type="entry name" value="Alkaline Phosphatase, subunit A"/>
    <property type="match status" value="1"/>
</dbReference>
<reference evidence="5" key="1">
    <citation type="journal article" date="2019" name="Int. J. Syst. Evol. Microbiol.">
        <title>The Global Catalogue of Microorganisms (GCM) 10K type strain sequencing project: providing services to taxonomists for standard genome sequencing and annotation.</title>
        <authorList>
            <consortium name="The Broad Institute Genomics Platform"/>
            <consortium name="The Broad Institute Genome Sequencing Center for Infectious Disease"/>
            <person name="Wu L."/>
            <person name="Ma J."/>
        </authorList>
    </citation>
    <scope>NUCLEOTIDE SEQUENCE [LARGE SCALE GENOMIC DNA]</scope>
    <source>
        <strain evidence="5">KACC 11904</strain>
    </source>
</reference>
<dbReference type="InterPro" id="IPR050738">
    <property type="entry name" value="Sulfatase"/>
</dbReference>
<comment type="similarity">
    <text evidence="1">Belongs to the sulfatase family.</text>
</comment>
<gene>
    <name evidence="4" type="ORF">ACFPOG_25675</name>
</gene>
<name>A0ABW0KE97_9BACL</name>
<sequence>MRNVIMIATDQQKVSAMGCVDASYRTPQLDRLAERSVRFTGVISTSAQCSPSRASWMTGKYPHQVGVNQIGHVLDPREWGIAKEFNHAGYETAYFGKWHLGLSASAHDFQITHYRTDELELGGANTDPRFLSNKDAVTTAMALNYLEDYQGDKPFFLKVCWHMPHPNAPIDQPFELIERYAEQFQLADMPIPDSFLRDNLAGKPVFQRERSETGESLLTEELVRRDAQRYRTMLSLMDWNLGRLIAKLEAKGLLVNTAILFTSDHGDMQGAHRLRLKGVLPYKELYNVPLILYVPGVSPSRKVIPDLVSSAAVPGTLLAAAGLEVPAEFEGGSLLPHLNLVAPPVQEHVFFEHYKAYWGYHPMRGVQTPDWKYVYYYEDDMEEMYDLRQDPDELVNVAGELEAETARLQLRQQVDDWWDATGGLSRPAIEDLNSTWGKNG</sequence>
<keyword evidence="2" id="KW-0378">Hydrolase</keyword>
<organism evidence="4 5">
    <name type="scientific">Paenibacillus aestuarii</name>
    <dbReference type="NCBI Taxonomy" id="516965"/>
    <lineage>
        <taxon>Bacteria</taxon>
        <taxon>Bacillati</taxon>
        <taxon>Bacillota</taxon>
        <taxon>Bacilli</taxon>
        <taxon>Bacillales</taxon>
        <taxon>Paenibacillaceae</taxon>
        <taxon>Paenibacillus</taxon>
    </lineage>
</organism>
<dbReference type="SUPFAM" id="SSF53649">
    <property type="entry name" value="Alkaline phosphatase-like"/>
    <property type="match status" value="1"/>
</dbReference>
<dbReference type="RefSeq" id="WP_270881144.1">
    <property type="nucleotide sequence ID" value="NZ_JAQFVF010000045.1"/>
</dbReference>
<keyword evidence="5" id="KW-1185">Reference proteome</keyword>
<comment type="caution">
    <text evidence="4">The sequence shown here is derived from an EMBL/GenBank/DDBJ whole genome shotgun (WGS) entry which is preliminary data.</text>
</comment>
<dbReference type="Proteomes" id="UP001596044">
    <property type="component" value="Unassembled WGS sequence"/>
</dbReference>
<dbReference type="PANTHER" id="PTHR42693">
    <property type="entry name" value="ARYLSULFATASE FAMILY MEMBER"/>
    <property type="match status" value="1"/>
</dbReference>
<dbReference type="Pfam" id="PF00884">
    <property type="entry name" value="Sulfatase"/>
    <property type="match status" value="1"/>
</dbReference>
<dbReference type="PANTHER" id="PTHR42693:SF53">
    <property type="entry name" value="ENDO-4-O-SULFATASE"/>
    <property type="match status" value="1"/>
</dbReference>
<accession>A0ABW0KE97</accession>
<proteinExistence type="inferred from homology"/>
<protein>
    <submittedName>
        <fullName evidence="4">Sulfatase</fullName>
    </submittedName>
</protein>
<dbReference type="InterPro" id="IPR000917">
    <property type="entry name" value="Sulfatase_N"/>
</dbReference>
<evidence type="ECO:0000259" key="3">
    <source>
        <dbReference type="Pfam" id="PF00884"/>
    </source>
</evidence>
<evidence type="ECO:0000313" key="5">
    <source>
        <dbReference type="Proteomes" id="UP001596044"/>
    </source>
</evidence>
<evidence type="ECO:0000256" key="1">
    <source>
        <dbReference type="ARBA" id="ARBA00008779"/>
    </source>
</evidence>
<evidence type="ECO:0000313" key="4">
    <source>
        <dbReference type="EMBL" id="MFC5451595.1"/>
    </source>
</evidence>
<dbReference type="InterPro" id="IPR017850">
    <property type="entry name" value="Alkaline_phosphatase_core_sf"/>
</dbReference>
<evidence type="ECO:0000256" key="2">
    <source>
        <dbReference type="ARBA" id="ARBA00022801"/>
    </source>
</evidence>